<evidence type="ECO:0000256" key="1">
    <source>
        <dbReference type="ARBA" id="ARBA00007806"/>
    </source>
</evidence>
<dbReference type="Pfam" id="PF13802">
    <property type="entry name" value="Gal_mutarotas_2"/>
    <property type="match status" value="1"/>
</dbReference>
<sequence>MRGGSVFVTSEKILQTSELTDKRNKFNLIVILDENNKAEGDFFWDDGDSVDSIHRNEYNYVTFSAKNHSLSIQTHKDGYKVEKFMRSIHVYGVTEHTQRVTVNGQEAKFAYFDKENWLIIFYEGTLFSSYFVNSTFHLPTCFFPNDYEGYKIEAVTKDTQKIIVKLRRVTHSGLPRDIINVTVNIEAVSGTLCRIRVTDSNNNRFEPKLPKLNIPEMSTPMQYSFDLNPSGILSVTAKSTGNQIFVTDLRRLIFSDQFIQLESKLPSKYLYGLGEHKDSFRKIADWKVYTMMNFDHSPTFNSALYGSHPFYLTLDENSAQSSGIFIFNTNPMDIGLTPAPSIVYRPIGGILDLFVFVGNSPDLVVSDYIKLIGLPSMPPLWGLGFQLCRWGYNSLDKTIQVWSNTRNAKIPFDVQWNDIDYMDSQNDFTYNQNSYAGLPEFVDLIHKLGMHYVMIIDPGISAGEKPGTYLPYEEGKEMDIFIKNSTGQILIGRVWNKSGKTVFPDFTNPNATEYWFRQLYRFHSQVAFDGAWIDMNEISDFVDGSLYGCPNNELENPPYVPGNQKLQKNGLCMSAKHYAGVQYNVHNLYSTYQTKVTNEVLKKLRDNKRPFIISRSTFSGQGHFGGHWSGDVSSTFEDMAYSIPCIKLIIKLFFNFETLSCIAILNFNMFGTPLVGADICGFGGDTTVELCARWMALGAFYPFSRNHNANGQIDQDPVSLGPTVVKASINALQLRYEFLPYLYTLFYRAHIFGETVARPLFFVYPNDQIARKIETQFMWGSGLMIAPVLQANVREIDVYLPAGHWYHMLTNKLIKSSGEFMKFSAPIDAINVFMRESSVFVVAEPTLQTSELADKAIRFNLVAILDENNNAEGDFFWDDGDSVDSIETNEYNYVTFSVPQNNSLSIVTHNYGYEVEKLLELIHIFGVTEQPHRVTINGNDTKFMYFNDENRLTIFNGGIIFSKYLIVWQ</sequence>
<dbReference type="InterPro" id="IPR011013">
    <property type="entry name" value="Gal_mutarotase_sf_dom"/>
</dbReference>
<name>A0A443S874_9ACAR</name>
<dbReference type="InterPro" id="IPR025887">
    <property type="entry name" value="Glyco_hydro_31_N_dom"/>
</dbReference>
<accession>A0A443S874</accession>
<evidence type="ECO:0000313" key="8">
    <source>
        <dbReference type="EMBL" id="RWS23758.1"/>
    </source>
</evidence>
<comment type="caution">
    <text evidence="8">The sequence shown here is derived from an EMBL/GenBank/DDBJ whole genome shotgun (WGS) entry which is preliminary data.</text>
</comment>
<evidence type="ECO:0000256" key="3">
    <source>
        <dbReference type="ARBA" id="ARBA00023295"/>
    </source>
</evidence>
<dbReference type="Proteomes" id="UP000288716">
    <property type="component" value="Unassembled WGS sequence"/>
</dbReference>
<dbReference type="InterPro" id="IPR000322">
    <property type="entry name" value="Glyco_hydro_31_TIM"/>
</dbReference>
<feature type="domain" description="Glycoside hydrolase family 31 TIM barrel" evidence="5">
    <location>
        <begin position="660"/>
        <end position="745"/>
    </location>
</feature>
<dbReference type="GO" id="GO:0004558">
    <property type="term" value="F:alpha-1,4-glucosidase activity"/>
    <property type="evidence" value="ECO:0007669"/>
    <property type="project" value="TreeGrafter"/>
</dbReference>
<dbReference type="PANTHER" id="PTHR22762">
    <property type="entry name" value="ALPHA-GLUCOSIDASE"/>
    <property type="match status" value="1"/>
</dbReference>
<dbReference type="EMBL" id="NCKV01005921">
    <property type="protein sequence ID" value="RWS23758.1"/>
    <property type="molecule type" value="Genomic_DNA"/>
</dbReference>
<dbReference type="OrthoDB" id="1334205at2759"/>
<dbReference type="STRING" id="299467.A0A443S874"/>
<proteinExistence type="inferred from homology"/>
<protein>
    <submittedName>
        <fullName evidence="8">Lysosomal alpha-glucosidase-like protein</fullName>
    </submittedName>
</protein>
<feature type="domain" description="Glycoside hydrolase family 31 N-terminal" evidence="6">
    <location>
        <begin position="259"/>
        <end position="333"/>
    </location>
</feature>
<dbReference type="Pfam" id="PF01055">
    <property type="entry name" value="Glyco_hydro_31_2nd"/>
    <property type="match status" value="2"/>
</dbReference>
<keyword evidence="9" id="KW-1185">Reference proteome</keyword>
<dbReference type="InterPro" id="IPR048395">
    <property type="entry name" value="Glyco_hydro_31_C"/>
</dbReference>
<dbReference type="SUPFAM" id="SSF74650">
    <property type="entry name" value="Galactose mutarotase-like"/>
    <property type="match status" value="1"/>
</dbReference>
<dbReference type="GO" id="GO:0030246">
    <property type="term" value="F:carbohydrate binding"/>
    <property type="evidence" value="ECO:0007669"/>
    <property type="project" value="InterPro"/>
</dbReference>
<evidence type="ECO:0000256" key="4">
    <source>
        <dbReference type="RuleBase" id="RU361185"/>
    </source>
</evidence>
<reference evidence="8 9" key="1">
    <citation type="journal article" date="2018" name="Gigascience">
        <title>Genomes of trombidid mites reveal novel predicted allergens and laterally-transferred genes associated with secondary metabolism.</title>
        <authorList>
            <person name="Dong X."/>
            <person name="Chaisiri K."/>
            <person name="Xia D."/>
            <person name="Armstrong S.D."/>
            <person name="Fang Y."/>
            <person name="Donnelly M.J."/>
            <person name="Kadowaki T."/>
            <person name="McGarry J.W."/>
            <person name="Darby A.C."/>
            <person name="Makepeace B.L."/>
        </authorList>
    </citation>
    <scope>NUCLEOTIDE SEQUENCE [LARGE SCALE GENOMIC DNA]</scope>
    <source>
        <strain evidence="8">UoL-UT</strain>
    </source>
</reference>
<keyword evidence="2 4" id="KW-0378">Hydrolase</keyword>
<comment type="similarity">
    <text evidence="1 4">Belongs to the glycosyl hydrolase 31 family.</text>
</comment>
<dbReference type="Gene3D" id="2.60.40.1760">
    <property type="entry name" value="glycosyl hydrolase (family 31)"/>
    <property type="match status" value="1"/>
</dbReference>
<dbReference type="AlphaFoldDB" id="A0A443S874"/>
<organism evidence="8 9">
    <name type="scientific">Leptotrombidium deliense</name>
    <dbReference type="NCBI Taxonomy" id="299467"/>
    <lineage>
        <taxon>Eukaryota</taxon>
        <taxon>Metazoa</taxon>
        <taxon>Ecdysozoa</taxon>
        <taxon>Arthropoda</taxon>
        <taxon>Chelicerata</taxon>
        <taxon>Arachnida</taxon>
        <taxon>Acari</taxon>
        <taxon>Acariformes</taxon>
        <taxon>Trombidiformes</taxon>
        <taxon>Prostigmata</taxon>
        <taxon>Anystina</taxon>
        <taxon>Parasitengona</taxon>
        <taxon>Trombiculoidea</taxon>
        <taxon>Trombiculidae</taxon>
        <taxon>Leptotrombidium</taxon>
    </lineage>
</organism>
<evidence type="ECO:0000259" key="5">
    <source>
        <dbReference type="Pfam" id="PF01055"/>
    </source>
</evidence>
<feature type="domain" description="Glycoside hydrolase family 31 TIM barrel" evidence="5">
    <location>
        <begin position="375"/>
        <end position="644"/>
    </location>
</feature>
<dbReference type="GO" id="GO:0005975">
    <property type="term" value="P:carbohydrate metabolic process"/>
    <property type="evidence" value="ECO:0007669"/>
    <property type="project" value="InterPro"/>
</dbReference>
<evidence type="ECO:0000259" key="6">
    <source>
        <dbReference type="Pfam" id="PF13802"/>
    </source>
</evidence>
<gene>
    <name evidence="8" type="ORF">B4U80_07871</name>
</gene>
<dbReference type="VEuPathDB" id="VectorBase:LDEU008282"/>
<dbReference type="CDD" id="cd06602">
    <property type="entry name" value="GH31_MGAM_SI_GAA"/>
    <property type="match status" value="1"/>
</dbReference>
<dbReference type="Gene3D" id="3.20.20.80">
    <property type="entry name" value="Glycosidases"/>
    <property type="match status" value="1"/>
</dbReference>
<dbReference type="InterPro" id="IPR017853">
    <property type="entry name" value="GH"/>
</dbReference>
<dbReference type="SUPFAM" id="SSF51445">
    <property type="entry name" value="(Trans)glycosidases"/>
    <property type="match status" value="1"/>
</dbReference>
<dbReference type="PANTHER" id="PTHR22762:SF131">
    <property type="entry name" value="GLYCOSIDE HYDROLASE FAMILY 31 N-TERMINAL DOMAIN-CONTAINING PROTEIN"/>
    <property type="match status" value="1"/>
</dbReference>
<dbReference type="PROSITE" id="PS00707">
    <property type="entry name" value="GLYCOSYL_HYDROL_F31_2"/>
    <property type="match status" value="1"/>
</dbReference>
<dbReference type="InterPro" id="IPR030459">
    <property type="entry name" value="Glyco_hydro_31_CS"/>
</dbReference>
<evidence type="ECO:0000313" key="9">
    <source>
        <dbReference type="Proteomes" id="UP000288716"/>
    </source>
</evidence>
<feature type="domain" description="Glycosyl hydrolase family 31 C-terminal" evidence="7">
    <location>
        <begin position="753"/>
        <end position="839"/>
    </location>
</feature>
<evidence type="ECO:0000256" key="2">
    <source>
        <dbReference type="ARBA" id="ARBA00022801"/>
    </source>
</evidence>
<keyword evidence="3 4" id="KW-0326">Glycosidase</keyword>
<dbReference type="Pfam" id="PF21365">
    <property type="entry name" value="Glyco_hydro_31_3rd"/>
    <property type="match status" value="1"/>
</dbReference>
<dbReference type="InterPro" id="IPR013780">
    <property type="entry name" value="Glyco_hydro_b"/>
</dbReference>
<dbReference type="SUPFAM" id="SSF51011">
    <property type="entry name" value="Glycosyl hydrolase domain"/>
    <property type="match status" value="1"/>
</dbReference>
<dbReference type="CDD" id="cd14752">
    <property type="entry name" value="GH31_N"/>
    <property type="match status" value="1"/>
</dbReference>
<dbReference type="Gene3D" id="2.60.40.1180">
    <property type="entry name" value="Golgi alpha-mannosidase II"/>
    <property type="match status" value="3"/>
</dbReference>
<evidence type="ECO:0000259" key="7">
    <source>
        <dbReference type="Pfam" id="PF21365"/>
    </source>
</evidence>